<feature type="domain" description="Ig-like" evidence="11">
    <location>
        <begin position="1"/>
        <end position="119"/>
    </location>
</feature>
<keyword evidence="3 10" id="KW-0812">Transmembrane</keyword>
<evidence type="ECO:0000256" key="8">
    <source>
        <dbReference type="ARBA" id="ARBA00023180"/>
    </source>
</evidence>
<dbReference type="InterPro" id="IPR036179">
    <property type="entry name" value="Ig-like_dom_sf"/>
</dbReference>
<evidence type="ECO:0000256" key="6">
    <source>
        <dbReference type="ARBA" id="ARBA00023136"/>
    </source>
</evidence>
<dbReference type="SMART" id="SM00409">
    <property type="entry name" value="IG"/>
    <property type="match status" value="1"/>
</dbReference>
<evidence type="ECO:0000313" key="13">
    <source>
        <dbReference type="Proteomes" id="UP000727407"/>
    </source>
</evidence>
<dbReference type="PANTHER" id="PTHR13869">
    <property type="entry name" value="MYELIN P0 RELATED"/>
    <property type="match status" value="1"/>
</dbReference>
<evidence type="ECO:0000256" key="4">
    <source>
        <dbReference type="ARBA" id="ARBA00022729"/>
    </source>
</evidence>
<keyword evidence="4" id="KW-0732">Signal</keyword>
<dbReference type="SUPFAM" id="SSF48726">
    <property type="entry name" value="Immunoglobulin"/>
    <property type="match status" value="1"/>
</dbReference>
<dbReference type="GO" id="GO:0098609">
    <property type="term" value="P:cell-cell adhesion"/>
    <property type="evidence" value="ECO:0007669"/>
    <property type="project" value="TreeGrafter"/>
</dbReference>
<accession>A0A8J4UK92</accession>
<sequence length="152" mass="16930">MQVYTSGRVQAVNGTDVRLKCTFHSKNPINSKFLTISWTFRPLRHGSEETVFYYLEKQFPPSEGRFLRKVEFKGDILSSDASILVRDVTFNYNGTFSCQVKNPPDVHGNVGEVQLQVVTSAPFSEIVILAVAIGGAVLMAVFILAICVSIRR</sequence>
<organism evidence="12 13">
    <name type="scientific">Clarias magur</name>
    <name type="common">Asian catfish</name>
    <name type="synonym">Macropteronotus magur</name>
    <dbReference type="NCBI Taxonomy" id="1594786"/>
    <lineage>
        <taxon>Eukaryota</taxon>
        <taxon>Metazoa</taxon>
        <taxon>Chordata</taxon>
        <taxon>Craniata</taxon>
        <taxon>Vertebrata</taxon>
        <taxon>Euteleostomi</taxon>
        <taxon>Actinopterygii</taxon>
        <taxon>Neopterygii</taxon>
        <taxon>Teleostei</taxon>
        <taxon>Ostariophysi</taxon>
        <taxon>Siluriformes</taxon>
        <taxon>Clariidae</taxon>
        <taxon>Clarias</taxon>
    </lineage>
</organism>
<feature type="non-terminal residue" evidence="12">
    <location>
        <position position="1"/>
    </location>
</feature>
<dbReference type="PRINTS" id="PR00213">
    <property type="entry name" value="MYELINP0"/>
</dbReference>
<dbReference type="PANTHER" id="PTHR13869:SF21">
    <property type="entry name" value="MYELIN PROTEIN ZERO-LIKE PROTEIN 2"/>
    <property type="match status" value="1"/>
</dbReference>
<evidence type="ECO:0000259" key="11">
    <source>
        <dbReference type="PROSITE" id="PS50835"/>
    </source>
</evidence>
<dbReference type="OrthoDB" id="8916449at2759"/>
<dbReference type="InterPro" id="IPR000920">
    <property type="entry name" value="Myelin_P0-rel"/>
</dbReference>
<evidence type="ECO:0000313" key="12">
    <source>
        <dbReference type="EMBL" id="KAF5896480.1"/>
    </source>
</evidence>
<evidence type="ECO:0000256" key="1">
    <source>
        <dbReference type="ARBA" id="ARBA00004479"/>
    </source>
</evidence>
<name>A0A8J4UK92_CLAMG</name>
<reference evidence="12" key="1">
    <citation type="submission" date="2020-07" db="EMBL/GenBank/DDBJ databases">
        <title>Clarias magur genome sequencing, assembly and annotation.</title>
        <authorList>
            <person name="Kushwaha B."/>
            <person name="Kumar R."/>
            <person name="Das P."/>
            <person name="Joshi C.G."/>
            <person name="Kumar D."/>
            <person name="Nagpure N.S."/>
            <person name="Pandey M."/>
            <person name="Agarwal S."/>
            <person name="Srivastava S."/>
            <person name="Singh M."/>
            <person name="Sahoo L."/>
            <person name="Jayasankar P."/>
            <person name="Meher P.K."/>
            <person name="Koringa P.G."/>
            <person name="Iquebal M.A."/>
            <person name="Das S.P."/>
            <person name="Bit A."/>
            <person name="Patnaik S."/>
            <person name="Patel N."/>
            <person name="Shah T.M."/>
            <person name="Hinsu A."/>
            <person name="Jena J.K."/>
        </authorList>
    </citation>
    <scope>NUCLEOTIDE SEQUENCE</scope>
    <source>
        <strain evidence="12">CIFAMagur01</strain>
        <tissue evidence="12">Testis</tissue>
    </source>
</reference>
<evidence type="ECO:0000256" key="5">
    <source>
        <dbReference type="ARBA" id="ARBA00022989"/>
    </source>
</evidence>
<dbReference type="InterPro" id="IPR007110">
    <property type="entry name" value="Ig-like_dom"/>
</dbReference>
<dbReference type="PROSITE" id="PS50835">
    <property type="entry name" value="IG_LIKE"/>
    <property type="match status" value="1"/>
</dbReference>
<proteinExistence type="inferred from homology"/>
<dbReference type="Proteomes" id="UP000727407">
    <property type="component" value="Unassembled WGS sequence"/>
</dbReference>
<evidence type="ECO:0000256" key="3">
    <source>
        <dbReference type="ARBA" id="ARBA00022692"/>
    </source>
</evidence>
<dbReference type="InterPro" id="IPR013106">
    <property type="entry name" value="Ig_V-set"/>
</dbReference>
<dbReference type="Pfam" id="PF07686">
    <property type="entry name" value="V-set"/>
    <property type="match status" value="1"/>
</dbReference>
<dbReference type="Gene3D" id="2.60.40.10">
    <property type="entry name" value="Immunoglobulins"/>
    <property type="match status" value="1"/>
</dbReference>
<keyword evidence="8" id="KW-0325">Glycoprotein</keyword>
<dbReference type="FunFam" id="2.60.40.10:FF:000193">
    <property type="entry name" value="Myelin protein zero-like 1 like"/>
    <property type="match status" value="1"/>
</dbReference>
<dbReference type="InterPro" id="IPR013783">
    <property type="entry name" value="Ig-like_fold"/>
</dbReference>
<evidence type="ECO:0000256" key="7">
    <source>
        <dbReference type="ARBA" id="ARBA00023157"/>
    </source>
</evidence>
<gene>
    <name evidence="12" type="primary">mpzl2</name>
    <name evidence="12" type="ORF">DAT39_013799</name>
</gene>
<keyword evidence="13" id="KW-1185">Reference proteome</keyword>
<keyword evidence="9" id="KW-0393">Immunoglobulin domain</keyword>
<evidence type="ECO:0000256" key="9">
    <source>
        <dbReference type="ARBA" id="ARBA00023319"/>
    </source>
</evidence>
<keyword evidence="7" id="KW-1015">Disulfide bond</keyword>
<dbReference type="InterPro" id="IPR003599">
    <property type="entry name" value="Ig_sub"/>
</dbReference>
<dbReference type="GO" id="GO:0005886">
    <property type="term" value="C:plasma membrane"/>
    <property type="evidence" value="ECO:0007669"/>
    <property type="project" value="TreeGrafter"/>
</dbReference>
<comment type="subcellular location">
    <subcellularLocation>
        <location evidence="1">Membrane</location>
        <topology evidence="1">Single-pass type I membrane protein</topology>
    </subcellularLocation>
</comment>
<dbReference type="EMBL" id="QNUK01000274">
    <property type="protein sequence ID" value="KAF5896480.1"/>
    <property type="molecule type" value="Genomic_DNA"/>
</dbReference>
<dbReference type="AlphaFoldDB" id="A0A8J4UK92"/>
<keyword evidence="5 10" id="KW-1133">Transmembrane helix</keyword>
<comment type="caution">
    <text evidence="12">The sequence shown here is derived from an EMBL/GenBank/DDBJ whole genome shotgun (WGS) entry which is preliminary data.</text>
</comment>
<feature type="transmembrane region" description="Helical" evidence="10">
    <location>
        <begin position="126"/>
        <end position="150"/>
    </location>
</feature>
<evidence type="ECO:0000256" key="2">
    <source>
        <dbReference type="ARBA" id="ARBA00007180"/>
    </source>
</evidence>
<protein>
    <submittedName>
        <fullName evidence="12">Myelin protein zero-like protein 2</fullName>
    </submittedName>
</protein>
<keyword evidence="6 10" id="KW-0472">Membrane</keyword>
<evidence type="ECO:0000256" key="10">
    <source>
        <dbReference type="SAM" id="Phobius"/>
    </source>
</evidence>
<comment type="similarity">
    <text evidence="2">Belongs to the myelin P0 protein family.</text>
</comment>